<keyword evidence="1" id="KW-0805">Transcription regulation</keyword>
<dbReference type="PROSITE" id="PS00894">
    <property type="entry name" value="HTH_DEOR_1"/>
    <property type="match status" value="1"/>
</dbReference>
<dbReference type="GO" id="GO:0003677">
    <property type="term" value="F:DNA binding"/>
    <property type="evidence" value="ECO:0007669"/>
    <property type="project" value="UniProtKB-KW"/>
</dbReference>
<evidence type="ECO:0000256" key="1">
    <source>
        <dbReference type="ARBA" id="ARBA00023015"/>
    </source>
</evidence>
<dbReference type="PRINTS" id="PR00037">
    <property type="entry name" value="HTHLACR"/>
</dbReference>
<dbReference type="Pfam" id="PF08220">
    <property type="entry name" value="HTH_DeoR"/>
    <property type="match status" value="1"/>
</dbReference>
<dbReference type="Proteomes" id="UP000002318">
    <property type="component" value="Chromosome"/>
</dbReference>
<gene>
    <name evidence="5" type="ordered locus">Spirs_0311</name>
</gene>
<evidence type="ECO:0000313" key="6">
    <source>
        <dbReference type="Proteomes" id="UP000002318"/>
    </source>
</evidence>
<sequence>MSESSIVANRHLKLLDILNRKGFVRVDQLSMHLNVSQGTIRRDLEYLSQKGLLERRHGGARIASSPLNSLPERDFMEKGLINTEEKKAIAKKALELVHDNDIIFLNSGSTTLHFLEALRDARVRVFTNNAWAVSCKKGPELELMILGGEYREQSRSFIGIMTLEAIKNINSNITFLGTNGISLEKGLTTAVHQECSINQAMIENTNGKVVVLADHSKIGRVSNFVSTALNEIDILITDKSAPSETLEKFKHMGVDVIIA</sequence>
<dbReference type="AlphaFoldDB" id="E1RAH6"/>
<dbReference type="STRING" id="573413.Spirs_0311"/>
<evidence type="ECO:0000259" key="4">
    <source>
        <dbReference type="PROSITE" id="PS51000"/>
    </source>
</evidence>
<evidence type="ECO:0000256" key="2">
    <source>
        <dbReference type="ARBA" id="ARBA00023125"/>
    </source>
</evidence>
<name>E1RAH6_SEDSS</name>
<dbReference type="KEGG" id="ssm:Spirs_0311"/>
<dbReference type="InterPro" id="IPR037171">
    <property type="entry name" value="NagB/RpiA_transferase-like"/>
</dbReference>
<dbReference type="OrthoDB" id="308679at2"/>
<dbReference type="Pfam" id="PF00455">
    <property type="entry name" value="DeoRC"/>
    <property type="match status" value="1"/>
</dbReference>
<evidence type="ECO:0000313" key="5">
    <source>
        <dbReference type="EMBL" id="ADK79467.1"/>
    </source>
</evidence>
<dbReference type="InterPro" id="IPR050313">
    <property type="entry name" value="Carb_Metab_HTH_regulators"/>
</dbReference>
<proteinExistence type="predicted"/>
<reference evidence="6" key="1">
    <citation type="journal article" date="2010" name="Stand. Genomic Sci.">
        <title>Complete genome sequence of Spirochaeta smaragdinae type strain (SEBR 4228).</title>
        <authorList>
            <person name="Mavromatis K."/>
            <person name="Yasawong M."/>
            <person name="Chertkov O."/>
            <person name="Lapidus A."/>
            <person name="Lucas S."/>
            <person name="Nolan M."/>
            <person name="Del Rio T.G."/>
            <person name="Tice H."/>
            <person name="Cheng J.F."/>
            <person name="Pitluck S."/>
            <person name="Liolios K."/>
            <person name="Ivanova N."/>
            <person name="Tapia R."/>
            <person name="Han C."/>
            <person name="Bruce D."/>
            <person name="Goodwin L."/>
            <person name="Pati A."/>
            <person name="Chen A."/>
            <person name="Palaniappan K."/>
            <person name="Land M."/>
            <person name="Hauser L."/>
            <person name="Chang Y.J."/>
            <person name="Jeffries C.D."/>
            <person name="Detter J.C."/>
            <person name="Rohde M."/>
            <person name="Brambilla E."/>
            <person name="Spring S."/>
            <person name="Goker M."/>
            <person name="Sikorski J."/>
            <person name="Woyke T."/>
            <person name="Bristow J."/>
            <person name="Eisen J.A."/>
            <person name="Markowitz V."/>
            <person name="Hugenholtz P."/>
            <person name="Klenk H.P."/>
            <person name="Kyrpides N.C."/>
        </authorList>
    </citation>
    <scope>NUCLEOTIDE SEQUENCE [LARGE SCALE GENOMIC DNA]</scope>
    <source>
        <strain evidence="6">DSM 11293 / JCM 15392 / SEBR 4228</strain>
    </source>
</reference>
<accession>E1RAH6</accession>
<dbReference type="InterPro" id="IPR036390">
    <property type="entry name" value="WH_DNA-bd_sf"/>
</dbReference>
<dbReference type="GO" id="GO:0003700">
    <property type="term" value="F:DNA-binding transcription factor activity"/>
    <property type="evidence" value="ECO:0007669"/>
    <property type="project" value="InterPro"/>
</dbReference>
<protein>
    <submittedName>
        <fullName evidence="5">Transcriptional regulator, DeoR family</fullName>
    </submittedName>
</protein>
<keyword evidence="3" id="KW-0804">Transcription</keyword>
<dbReference type="EMBL" id="CP002116">
    <property type="protein sequence ID" value="ADK79467.1"/>
    <property type="molecule type" value="Genomic_DNA"/>
</dbReference>
<dbReference type="HOGENOM" id="CLU_060699_1_1_12"/>
<dbReference type="SUPFAM" id="SSF46785">
    <property type="entry name" value="Winged helix' DNA-binding domain"/>
    <property type="match status" value="1"/>
</dbReference>
<keyword evidence="2" id="KW-0238">DNA-binding</keyword>
<dbReference type="SMART" id="SM00420">
    <property type="entry name" value="HTH_DEOR"/>
    <property type="match status" value="1"/>
</dbReference>
<dbReference type="InterPro" id="IPR014036">
    <property type="entry name" value="DeoR-like_C"/>
</dbReference>
<feature type="domain" description="HTH deoR-type" evidence="4">
    <location>
        <begin position="7"/>
        <end position="62"/>
    </location>
</feature>
<dbReference type="InterPro" id="IPR036388">
    <property type="entry name" value="WH-like_DNA-bd_sf"/>
</dbReference>
<dbReference type="PANTHER" id="PTHR30363:SF44">
    <property type="entry name" value="AGA OPERON TRANSCRIPTIONAL REPRESSOR-RELATED"/>
    <property type="match status" value="1"/>
</dbReference>
<dbReference type="SUPFAM" id="SSF100950">
    <property type="entry name" value="NagB/RpiA/CoA transferase-like"/>
    <property type="match status" value="1"/>
</dbReference>
<dbReference type="InterPro" id="IPR001034">
    <property type="entry name" value="DeoR_HTH"/>
</dbReference>
<dbReference type="PANTHER" id="PTHR30363">
    <property type="entry name" value="HTH-TYPE TRANSCRIPTIONAL REGULATOR SRLR-RELATED"/>
    <property type="match status" value="1"/>
</dbReference>
<dbReference type="InterPro" id="IPR018356">
    <property type="entry name" value="Tscrpt_reg_HTH_DeoR_CS"/>
</dbReference>
<dbReference type="Gene3D" id="1.10.10.10">
    <property type="entry name" value="Winged helix-like DNA-binding domain superfamily/Winged helix DNA-binding domain"/>
    <property type="match status" value="1"/>
</dbReference>
<evidence type="ECO:0000256" key="3">
    <source>
        <dbReference type="ARBA" id="ARBA00023163"/>
    </source>
</evidence>
<dbReference type="eggNOG" id="COG1349">
    <property type="taxonomic scope" value="Bacteria"/>
</dbReference>
<dbReference type="PROSITE" id="PS51000">
    <property type="entry name" value="HTH_DEOR_2"/>
    <property type="match status" value="1"/>
</dbReference>
<dbReference type="SMART" id="SM01134">
    <property type="entry name" value="DeoRC"/>
    <property type="match status" value="1"/>
</dbReference>
<dbReference type="Gene3D" id="3.40.50.1360">
    <property type="match status" value="1"/>
</dbReference>
<keyword evidence="6" id="KW-1185">Reference proteome</keyword>
<organism evidence="5 6">
    <name type="scientific">Sediminispirochaeta smaragdinae (strain DSM 11293 / JCM 15392 / SEBR 4228)</name>
    <name type="common">Spirochaeta smaragdinae</name>
    <dbReference type="NCBI Taxonomy" id="573413"/>
    <lineage>
        <taxon>Bacteria</taxon>
        <taxon>Pseudomonadati</taxon>
        <taxon>Spirochaetota</taxon>
        <taxon>Spirochaetia</taxon>
        <taxon>Spirochaetales</taxon>
        <taxon>Spirochaetaceae</taxon>
        <taxon>Sediminispirochaeta</taxon>
    </lineage>
</organism>